<dbReference type="Proteomes" id="UP000030848">
    <property type="component" value="Unassembled WGS sequence"/>
</dbReference>
<comment type="caution">
    <text evidence="4">The sequence shown here is derived from an EMBL/GenBank/DDBJ whole genome shotgun (WGS) entry which is preliminary data.</text>
</comment>
<comment type="similarity">
    <text evidence="1">Belongs to the ATP-dependent AMP-binding enzyme family.</text>
</comment>
<gene>
    <name evidence="4" type="ORF">MINT15_32010</name>
</gene>
<protein>
    <submittedName>
        <fullName evidence="4">Synthetase</fullName>
    </submittedName>
</protein>
<dbReference type="Pfam" id="PF00501">
    <property type="entry name" value="AMP-binding"/>
    <property type="match status" value="1"/>
</dbReference>
<evidence type="ECO:0000313" key="4">
    <source>
        <dbReference type="EMBL" id="KHF42999.1"/>
    </source>
</evidence>
<dbReference type="AlphaFoldDB" id="A0A837D594"/>
<sequence>MVARWWCRGRKRFGEEDVVKQLATELTSRAATDPDTVAVIDADGQHTLGEVVTEASRLAAWLEEAVGGSPTVLVQADNSWRTLAAAVAVGLRGGLIAVTSRQATASEVALALEDLRPDVVVAADDVLAGWRLPREFAVSGTALAGWRTRAKQPPASDVTRWGGGSVVAMTSGSTGRPKCVVQSEDALRYAGSCTVEAVGLRAGDPVAALVPLSSVAAFCFGMYLPASLGAPMVCLDKWSPQKALELMEQHRVSWTMLVPTMALQLAVQPGAEGALTSLKAMTVGGGPMDAGALQRAETVLGTRILRVFGMSECLGHTTPRPDEPWEIRLGRDGRPFPGTVVRAVDADGNELPPGTVGEAQVRGPSLFVGYARDGRVERPRFTADGFLPTGDLVEVGHDGTIKVSGRKKQIIIRGGRNIDINEVEAAVGRMPGINQVCVVPVPDDVLGERVAALVVAEGGPLGLSEVTRWLEESGFPKQKWPEYVFTVPELPRNRVGKLSRPDATALAVRLRDSDPSSGQTS</sequence>
<reference evidence="4 5" key="1">
    <citation type="submission" date="2014-10" db="EMBL/GenBank/DDBJ databases">
        <title>Genome sequence of Micropolyspora internatus JCM3315.</title>
        <authorList>
            <person name="Shin S.-K."/>
            <person name="Yi H."/>
        </authorList>
    </citation>
    <scope>NUCLEOTIDE SEQUENCE [LARGE SCALE GENOMIC DNA]</scope>
    <source>
        <strain evidence="4 5">JCM 3315</strain>
    </source>
</reference>
<feature type="domain" description="AMP-dependent synthetase/ligase" evidence="2">
    <location>
        <begin position="28"/>
        <end position="370"/>
    </location>
</feature>
<dbReference type="Gene3D" id="3.40.50.12780">
    <property type="entry name" value="N-terminal domain of ligase-like"/>
    <property type="match status" value="1"/>
</dbReference>
<proteinExistence type="inferred from homology"/>
<evidence type="ECO:0000259" key="3">
    <source>
        <dbReference type="Pfam" id="PF13193"/>
    </source>
</evidence>
<dbReference type="PANTHER" id="PTHR43201">
    <property type="entry name" value="ACYL-COA SYNTHETASE"/>
    <property type="match status" value="1"/>
</dbReference>
<dbReference type="PANTHER" id="PTHR43201:SF8">
    <property type="entry name" value="ACYL-COA SYNTHETASE FAMILY MEMBER 3"/>
    <property type="match status" value="1"/>
</dbReference>
<name>A0A837D594_9PSEU</name>
<evidence type="ECO:0000256" key="1">
    <source>
        <dbReference type="ARBA" id="ARBA00006432"/>
    </source>
</evidence>
<dbReference type="EMBL" id="JRZE01000006">
    <property type="protein sequence ID" value="KHF42999.1"/>
    <property type="molecule type" value="Genomic_DNA"/>
</dbReference>
<dbReference type="Gene3D" id="3.30.300.30">
    <property type="match status" value="1"/>
</dbReference>
<dbReference type="GO" id="GO:0006631">
    <property type="term" value="P:fatty acid metabolic process"/>
    <property type="evidence" value="ECO:0007669"/>
    <property type="project" value="TreeGrafter"/>
</dbReference>
<dbReference type="InterPro" id="IPR045851">
    <property type="entry name" value="AMP-bd_C_sf"/>
</dbReference>
<feature type="domain" description="AMP-binding enzyme C-terminal" evidence="3">
    <location>
        <begin position="422"/>
        <end position="497"/>
    </location>
</feature>
<accession>A0A837D594</accession>
<dbReference type="InterPro" id="IPR042099">
    <property type="entry name" value="ANL_N_sf"/>
</dbReference>
<dbReference type="Pfam" id="PF13193">
    <property type="entry name" value="AMP-binding_C"/>
    <property type="match status" value="1"/>
</dbReference>
<evidence type="ECO:0000259" key="2">
    <source>
        <dbReference type="Pfam" id="PF00501"/>
    </source>
</evidence>
<dbReference type="InterPro" id="IPR000873">
    <property type="entry name" value="AMP-dep_synth/lig_dom"/>
</dbReference>
<evidence type="ECO:0000313" key="5">
    <source>
        <dbReference type="Proteomes" id="UP000030848"/>
    </source>
</evidence>
<organism evidence="4 5">
    <name type="scientific">Saccharomonospora viridis</name>
    <dbReference type="NCBI Taxonomy" id="1852"/>
    <lineage>
        <taxon>Bacteria</taxon>
        <taxon>Bacillati</taxon>
        <taxon>Actinomycetota</taxon>
        <taxon>Actinomycetes</taxon>
        <taxon>Pseudonocardiales</taxon>
        <taxon>Pseudonocardiaceae</taxon>
        <taxon>Saccharomonospora</taxon>
    </lineage>
</organism>
<dbReference type="InterPro" id="IPR025110">
    <property type="entry name" value="AMP-bd_C"/>
</dbReference>
<dbReference type="SUPFAM" id="SSF56801">
    <property type="entry name" value="Acetyl-CoA synthetase-like"/>
    <property type="match status" value="1"/>
</dbReference>
<dbReference type="GO" id="GO:0031956">
    <property type="term" value="F:medium-chain fatty acid-CoA ligase activity"/>
    <property type="evidence" value="ECO:0007669"/>
    <property type="project" value="TreeGrafter"/>
</dbReference>